<gene>
    <name evidence="2" type="ORF">H0235_007006</name>
</gene>
<evidence type="ECO:0000313" key="2">
    <source>
        <dbReference type="EMBL" id="KAF7427312.1"/>
    </source>
</evidence>
<evidence type="ECO:0000313" key="3">
    <source>
        <dbReference type="Proteomes" id="UP000600918"/>
    </source>
</evidence>
<comment type="caution">
    <text evidence="2">The sequence shown here is derived from an EMBL/GenBank/DDBJ whole genome shotgun (WGS) entry which is preliminary data.</text>
</comment>
<protein>
    <submittedName>
        <fullName evidence="2">Uncharacterized protein</fullName>
    </submittedName>
</protein>
<evidence type="ECO:0000256" key="1">
    <source>
        <dbReference type="SAM" id="Phobius"/>
    </source>
</evidence>
<proteinExistence type="predicted"/>
<reference evidence="2" key="1">
    <citation type="journal article" date="2020" name="G3 (Bethesda)">
        <title>High-Quality Assemblies for Three Invasive Social Wasps from the &lt;i&gt;Vespula&lt;/i&gt; Genus.</title>
        <authorList>
            <person name="Harrop T.W.R."/>
            <person name="Guhlin J."/>
            <person name="McLaughlin G.M."/>
            <person name="Permina E."/>
            <person name="Stockwell P."/>
            <person name="Gilligan J."/>
            <person name="Le Lec M.F."/>
            <person name="Gruber M.A.M."/>
            <person name="Quinn O."/>
            <person name="Lovegrove M."/>
            <person name="Duncan E.J."/>
            <person name="Remnant E.J."/>
            <person name="Van Eeckhoven J."/>
            <person name="Graham B."/>
            <person name="Knapp R.A."/>
            <person name="Langford K.W."/>
            <person name="Kronenberg Z."/>
            <person name="Press M.O."/>
            <person name="Eacker S.M."/>
            <person name="Wilson-Rankin E.E."/>
            <person name="Purcell J."/>
            <person name="Lester P.J."/>
            <person name="Dearden P.K."/>
        </authorList>
    </citation>
    <scope>NUCLEOTIDE SEQUENCE</scope>
    <source>
        <strain evidence="2">Volc-1</strain>
    </source>
</reference>
<dbReference type="AlphaFoldDB" id="A0A834P3X9"/>
<keyword evidence="1" id="KW-1133">Transmembrane helix</keyword>
<dbReference type="EMBL" id="JACSDY010000005">
    <property type="protein sequence ID" value="KAF7427312.1"/>
    <property type="molecule type" value="Genomic_DNA"/>
</dbReference>
<keyword evidence="3" id="KW-1185">Reference proteome</keyword>
<keyword evidence="1" id="KW-0812">Transmembrane</keyword>
<sequence length="89" mass="10059">MEREGNAKSRTRVHQYFHSQLSGRKRALTSSHVRKHGGHTEFRGERWTRSKNTIVVLIVVVVVVVVIVVVVVVVVDARLKDDGRCQAVD</sequence>
<accession>A0A834P3X9</accession>
<organism evidence="2 3">
    <name type="scientific">Vespula pensylvanica</name>
    <name type="common">Western yellow jacket</name>
    <name type="synonym">Wasp</name>
    <dbReference type="NCBI Taxonomy" id="30213"/>
    <lineage>
        <taxon>Eukaryota</taxon>
        <taxon>Metazoa</taxon>
        <taxon>Ecdysozoa</taxon>
        <taxon>Arthropoda</taxon>
        <taxon>Hexapoda</taxon>
        <taxon>Insecta</taxon>
        <taxon>Pterygota</taxon>
        <taxon>Neoptera</taxon>
        <taxon>Endopterygota</taxon>
        <taxon>Hymenoptera</taxon>
        <taxon>Apocrita</taxon>
        <taxon>Aculeata</taxon>
        <taxon>Vespoidea</taxon>
        <taxon>Vespidae</taxon>
        <taxon>Vespinae</taxon>
        <taxon>Vespula</taxon>
    </lineage>
</organism>
<feature type="transmembrane region" description="Helical" evidence="1">
    <location>
        <begin position="53"/>
        <end position="75"/>
    </location>
</feature>
<keyword evidence="1" id="KW-0472">Membrane</keyword>
<name>A0A834P3X9_VESPE</name>
<dbReference type="Proteomes" id="UP000600918">
    <property type="component" value="Unassembled WGS sequence"/>
</dbReference>